<evidence type="ECO:0000313" key="21">
    <source>
        <dbReference type="Proteomes" id="UP000265882"/>
    </source>
</evidence>
<dbReference type="CDD" id="cd00082">
    <property type="entry name" value="HisKA"/>
    <property type="match status" value="1"/>
</dbReference>
<dbReference type="Gene3D" id="1.10.287.130">
    <property type="match status" value="1"/>
</dbReference>
<dbReference type="SMART" id="SM00091">
    <property type="entry name" value="PAS"/>
    <property type="match status" value="1"/>
</dbReference>
<keyword evidence="15" id="KW-0472">Membrane</keyword>
<evidence type="ECO:0000256" key="2">
    <source>
        <dbReference type="ARBA" id="ARBA00004429"/>
    </source>
</evidence>
<dbReference type="CDD" id="cd00130">
    <property type="entry name" value="PAS"/>
    <property type="match status" value="1"/>
</dbReference>
<evidence type="ECO:0000256" key="9">
    <source>
        <dbReference type="ARBA" id="ARBA00022737"/>
    </source>
</evidence>
<dbReference type="SUPFAM" id="SSF55874">
    <property type="entry name" value="ATPase domain of HSP90 chaperone/DNA topoisomerase II/histidine kinase"/>
    <property type="match status" value="1"/>
</dbReference>
<dbReference type="SMART" id="SM00387">
    <property type="entry name" value="HATPase_c"/>
    <property type="match status" value="1"/>
</dbReference>
<evidence type="ECO:0000259" key="17">
    <source>
        <dbReference type="PROSITE" id="PS50109"/>
    </source>
</evidence>
<accession>A0A3A4PAV6</accession>
<keyword evidence="4" id="KW-1003">Cell membrane</keyword>
<evidence type="ECO:0000256" key="12">
    <source>
        <dbReference type="ARBA" id="ARBA00022840"/>
    </source>
</evidence>
<evidence type="ECO:0000256" key="10">
    <source>
        <dbReference type="ARBA" id="ARBA00022741"/>
    </source>
</evidence>
<protein>
    <recommendedName>
        <fullName evidence="3">histidine kinase</fullName>
        <ecNumber evidence="3">2.7.13.3</ecNumber>
    </recommendedName>
</protein>
<dbReference type="FunFam" id="2.10.70.100:FF:000001">
    <property type="entry name" value="Sensory transduction histidine kinase"/>
    <property type="match status" value="1"/>
</dbReference>
<proteinExistence type="predicted"/>
<dbReference type="Gene3D" id="3.30.450.20">
    <property type="entry name" value="PAS domain"/>
    <property type="match status" value="1"/>
</dbReference>
<dbReference type="InterPro" id="IPR000700">
    <property type="entry name" value="PAS-assoc_C"/>
</dbReference>
<evidence type="ECO:0000256" key="5">
    <source>
        <dbReference type="ARBA" id="ARBA00022519"/>
    </source>
</evidence>
<evidence type="ECO:0000259" key="18">
    <source>
        <dbReference type="PROSITE" id="PS50112"/>
    </source>
</evidence>
<keyword evidence="8" id="KW-0812">Transmembrane</keyword>
<evidence type="ECO:0000256" key="13">
    <source>
        <dbReference type="ARBA" id="ARBA00022989"/>
    </source>
</evidence>
<feature type="domain" description="Histidine kinase" evidence="17">
    <location>
        <begin position="179"/>
        <end position="388"/>
    </location>
</feature>
<dbReference type="SUPFAM" id="SSF55785">
    <property type="entry name" value="PYP-like sensor domain (PAS domain)"/>
    <property type="match status" value="1"/>
</dbReference>
<comment type="subcellular location">
    <subcellularLocation>
        <location evidence="2">Cell inner membrane</location>
        <topology evidence="2">Multi-pass membrane protein</topology>
    </subcellularLocation>
</comment>
<evidence type="ECO:0000256" key="8">
    <source>
        <dbReference type="ARBA" id="ARBA00022692"/>
    </source>
</evidence>
<evidence type="ECO:0000259" key="19">
    <source>
        <dbReference type="PROSITE" id="PS50113"/>
    </source>
</evidence>
<dbReference type="InterPro" id="IPR003594">
    <property type="entry name" value="HATPase_dom"/>
</dbReference>
<dbReference type="InterPro" id="IPR036097">
    <property type="entry name" value="HisK_dim/P_sf"/>
</dbReference>
<dbReference type="GO" id="GO:0000155">
    <property type="term" value="F:phosphorelay sensor kinase activity"/>
    <property type="evidence" value="ECO:0007669"/>
    <property type="project" value="InterPro"/>
</dbReference>
<name>A0A3A4PAV6_ABYX5</name>
<evidence type="ECO:0000256" key="14">
    <source>
        <dbReference type="ARBA" id="ARBA00023012"/>
    </source>
</evidence>
<dbReference type="EMBL" id="QZKU01000026">
    <property type="protein sequence ID" value="RJP25091.1"/>
    <property type="molecule type" value="Genomic_DNA"/>
</dbReference>
<reference evidence="20 21" key="1">
    <citation type="journal article" date="2017" name="ISME J.">
        <title>Energy and carbon metabolisms in a deep terrestrial subsurface fluid microbial community.</title>
        <authorList>
            <person name="Momper L."/>
            <person name="Jungbluth S.P."/>
            <person name="Lee M.D."/>
            <person name="Amend J.P."/>
        </authorList>
    </citation>
    <scope>NUCLEOTIDE SEQUENCE [LARGE SCALE GENOMIC DNA]</scope>
    <source>
        <strain evidence="20">SURF_5</strain>
    </source>
</reference>
<dbReference type="InterPro" id="IPR001610">
    <property type="entry name" value="PAC"/>
</dbReference>
<evidence type="ECO:0000256" key="15">
    <source>
        <dbReference type="ARBA" id="ARBA00023136"/>
    </source>
</evidence>
<evidence type="ECO:0000256" key="4">
    <source>
        <dbReference type="ARBA" id="ARBA00022475"/>
    </source>
</evidence>
<dbReference type="InterPro" id="IPR004358">
    <property type="entry name" value="Sig_transdc_His_kin-like_C"/>
</dbReference>
<dbReference type="GO" id="GO:0005524">
    <property type="term" value="F:ATP binding"/>
    <property type="evidence" value="ECO:0007669"/>
    <property type="project" value="UniProtKB-KW"/>
</dbReference>
<dbReference type="AlphaFoldDB" id="A0A3A4PAV6"/>
<comment type="caution">
    <text evidence="20">The sequence shown here is derived from an EMBL/GenBank/DDBJ whole genome shotgun (WGS) entry which is preliminary data.</text>
</comment>
<evidence type="ECO:0000256" key="3">
    <source>
        <dbReference type="ARBA" id="ARBA00012438"/>
    </source>
</evidence>
<keyword evidence="11" id="KW-0418">Kinase</keyword>
<dbReference type="PANTHER" id="PTHR43065:SF10">
    <property type="entry name" value="PEROXIDE STRESS-ACTIVATED HISTIDINE KINASE MAK3"/>
    <property type="match status" value="1"/>
</dbReference>
<feature type="domain" description="PAS" evidence="18">
    <location>
        <begin position="42"/>
        <end position="115"/>
    </location>
</feature>
<keyword evidence="16" id="KW-0175">Coiled coil</keyword>
<keyword evidence="12" id="KW-0067">ATP-binding</keyword>
<feature type="domain" description="PAC" evidence="19">
    <location>
        <begin position="114"/>
        <end position="166"/>
    </location>
</feature>
<dbReference type="PANTHER" id="PTHR43065">
    <property type="entry name" value="SENSOR HISTIDINE KINASE"/>
    <property type="match status" value="1"/>
</dbReference>
<dbReference type="InterPro" id="IPR036890">
    <property type="entry name" value="HATPase_C_sf"/>
</dbReference>
<evidence type="ECO:0000256" key="1">
    <source>
        <dbReference type="ARBA" id="ARBA00000085"/>
    </source>
</evidence>
<feature type="coiled-coil region" evidence="16">
    <location>
        <begin position="8"/>
        <end position="45"/>
    </location>
</feature>
<evidence type="ECO:0000256" key="16">
    <source>
        <dbReference type="SAM" id="Coils"/>
    </source>
</evidence>
<dbReference type="SUPFAM" id="SSF47384">
    <property type="entry name" value="Homodimeric domain of signal transducing histidine kinase"/>
    <property type="match status" value="1"/>
</dbReference>
<dbReference type="InterPro" id="IPR013655">
    <property type="entry name" value="PAS_fold_3"/>
</dbReference>
<dbReference type="PROSITE" id="PS50113">
    <property type="entry name" value="PAC"/>
    <property type="match status" value="1"/>
</dbReference>
<dbReference type="InterPro" id="IPR035965">
    <property type="entry name" value="PAS-like_dom_sf"/>
</dbReference>
<dbReference type="InterPro" id="IPR003661">
    <property type="entry name" value="HisK_dim/P_dom"/>
</dbReference>
<evidence type="ECO:0000256" key="7">
    <source>
        <dbReference type="ARBA" id="ARBA00022679"/>
    </source>
</evidence>
<keyword evidence="7" id="KW-0808">Transferase</keyword>
<keyword evidence="13" id="KW-1133">Transmembrane helix</keyword>
<sequence length="401" mass="45435">MVRTAKTKEQLLESVAHLEAELDKLQKISTKCELAVKELKESEEKFRLVTETIQDVFWMSTPYPKKMIYVSPAYETIWGRSRESLHKEPYSFLEAIHPRDRPRVFNWMKGGYQEEMEYRIVRPDASIRWIRDRGFPITDKDGKVVKFAGVASDITLLRSKHELFSRAERLAALERAVAFVAHEVRNPLQVIEMGIEMLAKEVKGQRNTIEILGELHYGVNALAEVINYLVDYALPLHLQISSLTVSEVVDEALDKVSYKLKNTKVRKELDVDSVRVMGDKEKLAQGLSNIITNSIEAMPRGGLLAIRSRNFPYQNPKRVILRIADRGCGISPENLPRVIEPFFSTKPGGVGLGLSISRKIVRAHKGSMIIRSKKNRGTTVRISLPAEQSLLAPTSALSFPE</sequence>
<dbReference type="Pfam" id="PF02518">
    <property type="entry name" value="HATPase_c"/>
    <property type="match status" value="1"/>
</dbReference>
<dbReference type="EC" id="2.7.13.3" evidence="3"/>
<keyword evidence="10" id="KW-0547">Nucleotide-binding</keyword>
<dbReference type="SMART" id="SM00388">
    <property type="entry name" value="HisKA"/>
    <property type="match status" value="1"/>
</dbReference>
<keyword evidence="14" id="KW-0902">Two-component regulatory system</keyword>
<dbReference type="NCBIfam" id="TIGR00229">
    <property type="entry name" value="sensory_box"/>
    <property type="match status" value="1"/>
</dbReference>
<dbReference type="GO" id="GO:0005886">
    <property type="term" value="C:plasma membrane"/>
    <property type="evidence" value="ECO:0007669"/>
    <property type="project" value="UniProtKB-SubCell"/>
</dbReference>
<organism evidence="20 21">
    <name type="scientific">Abyssobacteria bacterium (strain SURF_5)</name>
    <dbReference type="NCBI Taxonomy" id="2093360"/>
    <lineage>
        <taxon>Bacteria</taxon>
        <taxon>Pseudomonadati</taxon>
        <taxon>Candidatus Hydrogenedentota</taxon>
        <taxon>Candidatus Abyssobacteria</taxon>
    </lineage>
</organism>
<gene>
    <name evidence="20" type="ORF">C4520_02955</name>
</gene>
<dbReference type="Proteomes" id="UP000265882">
    <property type="component" value="Unassembled WGS sequence"/>
</dbReference>
<evidence type="ECO:0000256" key="11">
    <source>
        <dbReference type="ARBA" id="ARBA00022777"/>
    </source>
</evidence>
<evidence type="ECO:0000256" key="6">
    <source>
        <dbReference type="ARBA" id="ARBA00022553"/>
    </source>
</evidence>
<dbReference type="PROSITE" id="PS50109">
    <property type="entry name" value="HIS_KIN"/>
    <property type="match status" value="1"/>
</dbReference>
<comment type="catalytic activity">
    <reaction evidence="1">
        <text>ATP + protein L-histidine = ADP + protein N-phospho-L-histidine.</text>
        <dbReference type="EC" id="2.7.13.3"/>
    </reaction>
</comment>
<evidence type="ECO:0000313" key="20">
    <source>
        <dbReference type="EMBL" id="RJP25091.1"/>
    </source>
</evidence>
<dbReference type="InterPro" id="IPR005467">
    <property type="entry name" value="His_kinase_dom"/>
</dbReference>
<dbReference type="PRINTS" id="PR00344">
    <property type="entry name" value="BCTRLSENSOR"/>
</dbReference>
<dbReference type="Gene3D" id="3.30.565.10">
    <property type="entry name" value="Histidine kinase-like ATPase, C-terminal domain"/>
    <property type="match status" value="1"/>
</dbReference>
<dbReference type="Pfam" id="PF08447">
    <property type="entry name" value="PAS_3"/>
    <property type="match status" value="1"/>
</dbReference>
<dbReference type="SMART" id="SM00086">
    <property type="entry name" value="PAC"/>
    <property type="match status" value="1"/>
</dbReference>
<dbReference type="InterPro" id="IPR000014">
    <property type="entry name" value="PAS"/>
</dbReference>
<keyword evidence="5" id="KW-0997">Cell inner membrane</keyword>
<dbReference type="PROSITE" id="PS50112">
    <property type="entry name" value="PAS"/>
    <property type="match status" value="1"/>
</dbReference>
<keyword evidence="6" id="KW-0597">Phosphoprotein</keyword>
<keyword evidence="9" id="KW-0677">Repeat</keyword>